<proteinExistence type="predicted"/>
<name>A0A1C4CUU6_BACTU</name>
<accession>A0A1C4CUU6</accession>
<sequence>MTMKLFQVETVVKPKGVDL</sequence>
<evidence type="ECO:0000313" key="2">
    <source>
        <dbReference type="Proteomes" id="UP000195991"/>
    </source>
</evidence>
<evidence type="ECO:0000313" key="1">
    <source>
        <dbReference type="EMBL" id="SCC22934.1"/>
    </source>
</evidence>
<dbReference type="AlphaFoldDB" id="A0A1C4CUU6"/>
<organism evidence="1 2">
    <name type="scientific">Bacillus thuringiensis</name>
    <dbReference type="NCBI Taxonomy" id="1428"/>
    <lineage>
        <taxon>Bacteria</taxon>
        <taxon>Bacillati</taxon>
        <taxon>Bacillota</taxon>
        <taxon>Bacilli</taxon>
        <taxon>Bacillales</taxon>
        <taxon>Bacillaceae</taxon>
        <taxon>Bacillus</taxon>
        <taxon>Bacillus cereus group</taxon>
    </lineage>
</organism>
<dbReference type="Proteomes" id="UP000195991">
    <property type="component" value="Unassembled WGS sequence"/>
</dbReference>
<protein>
    <submittedName>
        <fullName evidence="1">Uncharacterized protein</fullName>
    </submittedName>
</protein>
<dbReference type="EMBL" id="FMBI01000027">
    <property type="protein sequence ID" value="SCC22934.1"/>
    <property type="molecule type" value="Genomic_DNA"/>
</dbReference>
<reference evidence="1 2" key="1">
    <citation type="submission" date="2016-08" db="EMBL/GenBank/DDBJ databases">
        <authorList>
            <person name="Seilhamer J.J."/>
        </authorList>
    </citation>
    <scope>NUCLEOTIDE SEQUENCE [LARGE SCALE GENOMIC DNA]</scope>
    <source>
        <strain evidence="1 2">IEBC_T61001</strain>
    </source>
</reference>
<gene>
    <name evidence="1" type="ORF">BTT61001_02050</name>
</gene>